<evidence type="ECO:0000313" key="4">
    <source>
        <dbReference type="Proteomes" id="UP000626092"/>
    </source>
</evidence>
<organism evidence="3 4">
    <name type="scientific">Rhododendron simsii</name>
    <name type="common">Sims's rhododendron</name>
    <dbReference type="NCBI Taxonomy" id="118357"/>
    <lineage>
        <taxon>Eukaryota</taxon>
        <taxon>Viridiplantae</taxon>
        <taxon>Streptophyta</taxon>
        <taxon>Embryophyta</taxon>
        <taxon>Tracheophyta</taxon>
        <taxon>Spermatophyta</taxon>
        <taxon>Magnoliopsida</taxon>
        <taxon>eudicotyledons</taxon>
        <taxon>Gunneridae</taxon>
        <taxon>Pentapetalae</taxon>
        <taxon>asterids</taxon>
        <taxon>Ericales</taxon>
        <taxon>Ericaceae</taxon>
        <taxon>Ericoideae</taxon>
        <taxon>Rhodoreae</taxon>
        <taxon>Rhododendron</taxon>
    </lineage>
</organism>
<evidence type="ECO:0000256" key="2">
    <source>
        <dbReference type="SAM" id="Phobius"/>
    </source>
</evidence>
<accession>A0A834HIJ3</accession>
<keyword evidence="4" id="KW-1185">Reference proteome</keyword>
<evidence type="ECO:0000256" key="1">
    <source>
        <dbReference type="SAM" id="MobiDB-lite"/>
    </source>
</evidence>
<sequence length="103" mass="11757">MLANYFPIHWLLDTFSVIFLTFGAHFGKMVEIHDGEKPFQAVGGEGVNELDDPIPSKPRSRHPLERDYSSGATLLDEISAVLRSDPQVREYLRQLKDRMAKKD</sequence>
<feature type="transmembrane region" description="Helical" evidence="2">
    <location>
        <begin position="6"/>
        <end position="27"/>
    </location>
</feature>
<proteinExistence type="predicted"/>
<keyword evidence="2" id="KW-1133">Transmembrane helix</keyword>
<protein>
    <submittedName>
        <fullName evidence="3">Uncharacterized protein</fullName>
    </submittedName>
</protein>
<gene>
    <name evidence="3" type="ORF">RHSIM_Rhsim01G0175500</name>
</gene>
<reference evidence="3" key="1">
    <citation type="submission" date="2019-11" db="EMBL/GenBank/DDBJ databases">
        <authorList>
            <person name="Liu Y."/>
            <person name="Hou J."/>
            <person name="Li T.-Q."/>
            <person name="Guan C.-H."/>
            <person name="Wu X."/>
            <person name="Wu H.-Z."/>
            <person name="Ling F."/>
            <person name="Zhang R."/>
            <person name="Shi X.-G."/>
            <person name="Ren J.-P."/>
            <person name="Chen E.-F."/>
            <person name="Sun J.-M."/>
        </authorList>
    </citation>
    <scope>NUCLEOTIDE SEQUENCE</scope>
    <source>
        <strain evidence="3">Adult_tree_wgs_1</strain>
        <tissue evidence="3">Leaves</tissue>
    </source>
</reference>
<evidence type="ECO:0000313" key="3">
    <source>
        <dbReference type="EMBL" id="KAF7154537.1"/>
    </source>
</evidence>
<dbReference type="OrthoDB" id="1784205at2759"/>
<keyword evidence="2" id="KW-0472">Membrane</keyword>
<feature type="region of interest" description="Disordered" evidence="1">
    <location>
        <begin position="42"/>
        <end position="66"/>
    </location>
</feature>
<name>A0A834HIJ3_RHOSS</name>
<dbReference type="EMBL" id="WJXA01000001">
    <property type="protein sequence ID" value="KAF7154537.1"/>
    <property type="molecule type" value="Genomic_DNA"/>
</dbReference>
<keyword evidence="2" id="KW-0812">Transmembrane</keyword>
<dbReference type="AlphaFoldDB" id="A0A834HIJ3"/>
<comment type="caution">
    <text evidence="3">The sequence shown here is derived from an EMBL/GenBank/DDBJ whole genome shotgun (WGS) entry which is preliminary data.</text>
</comment>
<dbReference type="Proteomes" id="UP000626092">
    <property type="component" value="Unassembled WGS sequence"/>
</dbReference>